<keyword evidence="2 6" id="KW-0349">Heme</keyword>
<dbReference type="CDD" id="cd01040">
    <property type="entry name" value="Mb-like"/>
    <property type="match status" value="1"/>
</dbReference>
<name>A0A183H347_9BILA</name>
<dbReference type="Proteomes" id="UP000267606">
    <property type="component" value="Unassembled WGS sequence"/>
</dbReference>
<gene>
    <name evidence="8" type="ORF">OFLC_LOCUS1907</name>
</gene>
<dbReference type="GO" id="GO:0019825">
    <property type="term" value="F:oxygen binding"/>
    <property type="evidence" value="ECO:0007669"/>
    <property type="project" value="InterPro"/>
</dbReference>
<dbReference type="InterPro" id="IPR012292">
    <property type="entry name" value="Globin/Proto"/>
</dbReference>
<dbReference type="EMBL" id="UZAJ01001005">
    <property type="protein sequence ID" value="VDO31212.1"/>
    <property type="molecule type" value="Genomic_DNA"/>
</dbReference>
<evidence type="ECO:0000313" key="10">
    <source>
        <dbReference type="WBParaSite" id="OFLC_0000190601-mRNA-1"/>
    </source>
</evidence>
<dbReference type="PANTHER" id="PTHR46458">
    <property type="entry name" value="BLR2807 PROTEIN"/>
    <property type="match status" value="1"/>
</dbReference>
<protein>
    <submittedName>
        <fullName evidence="10">GLOBIN domain-containing protein</fullName>
    </submittedName>
</protein>
<evidence type="ECO:0000256" key="3">
    <source>
        <dbReference type="ARBA" id="ARBA00022621"/>
    </source>
</evidence>
<dbReference type="InterPro" id="IPR000971">
    <property type="entry name" value="Globin"/>
</dbReference>
<keyword evidence="5" id="KW-0408">Iron</keyword>
<keyword evidence="3 6" id="KW-0561">Oxygen transport</keyword>
<dbReference type="InterPro" id="IPR050532">
    <property type="entry name" value="Globin-like_OT"/>
</dbReference>
<evidence type="ECO:0000256" key="5">
    <source>
        <dbReference type="ARBA" id="ARBA00023004"/>
    </source>
</evidence>
<keyword evidence="4" id="KW-0479">Metal-binding</keyword>
<dbReference type="STRING" id="387005.A0A183H347"/>
<evidence type="ECO:0000313" key="8">
    <source>
        <dbReference type="EMBL" id="VDO31212.1"/>
    </source>
</evidence>
<dbReference type="SUPFAM" id="SSF46458">
    <property type="entry name" value="Globin-like"/>
    <property type="match status" value="1"/>
</dbReference>
<evidence type="ECO:0000256" key="1">
    <source>
        <dbReference type="ARBA" id="ARBA00022448"/>
    </source>
</evidence>
<dbReference type="GO" id="GO:0020037">
    <property type="term" value="F:heme binding"/>
    <property type="evidence" value="ECO:0007669"/>
    <property type="project" value="InterPro"/>
</dbReference>
<accession>A0A183H347</accession>
<keyword evidence="9" id="KW-1185">Reference proteome</keyword>
<feature type="domain" description="Globin" evidence="7">
    <location>
        <begin position="83"/>
        <end position="233"/>
    </location>
</feature>
<dbReference type="InterPro" id="IPR044399">
    <property type="entry name" value="Mb-like_M"/>
</dbReference>
<comment type="similarity">
    <text evidence="6">Belongs to the globin family.</text>
</comment>
<evidence type="ECO:0000256" key="2">
    <source>
        <dbReference type="ARBA" id="ARBA00022617"/>
    </source>
</evidence>
<evidence type="ECO:0000259" key="7">
    <source>
        <dbReference type="PROSITE" id="PS01033"/>
    </source>
</evidence>
<dbReference type="PANTHER" id="PTHR46458:SF1">
    <property type="entry name" value="GEO09476P1"/>
    <property type="match status" value="1"/>
</dbReference>
<evidence type="ECO:0000256" key="6">
    <source>
        <dbReference type="RuleBase" id="RU000356"/>
    </source>
</evidence>
<reference evidence="8 9" key="2">
    <citation type="submission" date="2018-11" db="EMBL/GenBank/DDBJ databases">
        <authorList>
            <consortium name="Pathogen Informatics"/>
        </authorList>
    </citation>
    <scope>NUCLEOTIDE SEQUENCE [LARGE SCALE GENOMIC DNA]</scope>
</reference>
<sequence length="252" mass="29458">MTSKEASLVFQQQLTLHKYICNMNNLLLPTWSPQHREHRSSERSQSENRKIKQNLSKSDLEALSWSCSNLRQTLQPCIEISGDLTTSQNSAIRRLWKQEMKRYNDNEFELASRLLLRIFALDFRLQSAFHLSNVPLFELKENQLFEIHAKAVGSTLSFVMLHLHNPTAMGKSLQALGARHVIHTEIQYRSNYWKIVNQAFVEFVNADRASIDVFNAWNVLGNFCVEQMRIGYRIEYKAQKVLERLKTKDEKN</sequence>
<proteinExistence type="inferred from homology"/>
<keyword evidence="1 6" id="KW-0813">Transport</keyword>
<dbReference type="GO" id="GO:0046872">
    <property type="term" value="F:metal ion binding"/>
    <property type="evidence" value="ECO:0007669"/>
    <property type="project" value="UniProtKB-KW"/>
</dbReference>
<dbReference type="PROSITE" id="PS01033">
    <property type="entry name" value="GLOBIN"/>
    <property type="match status" value="1"/>
</dbReference>
<dbReference type="GO" id="GO:0005344">
    <property type="term" value="F:oxygen carrier activity"/>
    <property type="evidence" value="ECO:0007669"/>
    <property type="project" value="UniProtKB-KW"/>
</dbReference>
<dbReference type="Pfam" id="PF00042">
    <property type="entry name" value="Globin"/>
    <property type="match status" value="1"/>
</dbReference>
<dbReference type="Gene3D" id="1.10.490.10">
    <property type="entry name" value="Globins"/>
    <property type="match status" value="1"/>
</dbReference>
<reference evidence="10" key="1">
    <citation type="submission" date="2016-06" db="UniProtKB">
        <authorList>
            <consortium name="WormBaseParasite"/>
        </authorList>
    </citation>
    <scope>IDENTIFICATION</scope>
</reference>
<evidence type="ECO:0000256" key="4">
    <source>
        <dbReference type="ARBA" id="ARBA00022723"/>
    </source>
</evidence>
<dbReference type="WBParaSite" id="OFLC_0000190601-mRNA-1">
    <property type="protein sequence ID" value="OFLC_0000190601-mRNA-1"/>
    <property type="gene ID" value="OFLC_0000190601"/>
</dbReference>
<dbReference type="AlphaFoldDB" id="A0A183H347"/>
<dbReference type="InterPro" id="IPR009050">
    <property type="entry name" value="Globin-like_sf"/>
</dbReference>
<evidence type="ECO:0000313" key="9">
    <source>
        <dbReference type="Proteomes" id="UP000267606"/>
    </source>
</evidence>
<organism evidence="10">
    <name type="scientific">Onchocerca flexuosa</name>
    <dbReference type="NCBI Taxonomy" id="387005"/>
    <lineage>
        <taxon>Eukaryota</taxon>
        <taxon>Metazoa</taxon>
        <taxon>Ecdysozoa</taxon>
        <taxon>Nematoda</taxon>
        <taxon>Chromadorea</taxon>
        <taxon>Rhabditida</taxon>
        <taxon>Spirurina</taxon>
        <taxon>Spiruromorpha</taxon>
        <taxon>Filarioidea</taxon>
        <taxon>Onchocercidae</taxon>
        <taxon>Onchocerca</taxon>
    </lineage>
</organism>